<reference evidence="7 8" key="1">
    <citation type="submission" date="2018-07" db="EMBL/GenBank/DDBJ databases">
        <title>Erythrobacter nanhaiensis sp. nov., a novel member of the genus Erythrobacter isolated from the South China Sea.</title>
        <authorList>
            <person name="Chen X."/>
            <person name="Liu J."/>
        </authorList>
    </citation>
    <scope>NUCLEOTIDE SEQUENCE [LARGE SCALE GENOMIC DNA]</scope>
    <source>
        <strain evidence="7 8">S-5</strain>
    </source>
</reference>
<dbReference type="InterPro" id="IPR050741">
    <property type="entry name" value="Acyl-CoA_dehydrogenase"/>
</dbReference>
<evidence type="ECO:0000256" key="2">
    <source>
        <dbReference type="ARBA" id="ARBA00009347"/>
    </source>
</evidence>
<evidence type="ECO:0000256" key="4">
    <source>
        <dbReference type="ARBA" id="ARBA00022827"/>
    </source>
</evidence>
<dbReference type="SUPFAM" id="SSF47203">
    <property type="entry name" value="Acyl-CoA dehydrogenase C-terminal domain-like"/>
    <property type="match status" value="1"/>
</dbReference>
<organism evidence="7 8">
    <name type="scientific">Alteriqipengyuania lutimaris</name>
    <dbReference type="NCBI Taxonomy" id="1538146"/>
    <lineage>
        <taxon>Bacteria</taxon>
        <taxon>Pseudomonadati</taxon>
        <taxon>Pseudomonadota</taxon>
        <taxon>Alphaproteobacteria</taxon>
        <taxon>Sphingomonadales</taxon>
        <taxon>Erythrobacteraceae</taxon>
        <taxon>Alteriqipengyuania</taxon>
    </lineage>
</organism>
<dbReference type="RefSeq" id="WP_115491669.1">
    <property type="nucleotide sequence ID" value="NZ_JACHWW010000001.1"/>
</dbReference>
<evidence type="ECO:0000256" key="5">
    <source>
        <dbReference type="ARBA" id="ARBA00023002"/>
    </source>
</evidence>
<dbReference type="InterPro" id="IPR046373">
    <property type="entry name" value="Acyl-CoA_Oxase/DH_mid-dom_sf"/>
</dbReference>
<dbReference type="InterPro" id="IPR036250">
    <property type="entry name" value="AcylCo_DH-like_C"/>
</dbReference>
<dbReference type="Gene3D" id="1.20.140.10">
    <property type="entry name" value="Butyryl-CoA Dehydrogenase, subunit A, domain 3"/>
    <property type="match status" value="1"/>
</dbReference>
<sequence length="364" mass="38887">MPDAASTRELETAVRQLAPASDCSGGSLSEEVSLLAERGWLRACLPKRWGGEGWGCEPAGTRDAFDALRALGRANLSLARLFEGHMNAVKLIALYGSEGAASNAASAIEAGALLGVWGADDPADPLGFDRREGELALTGAKRFASGLGLVGRAIVTVAKAEGQQLLLVPVDEPERCDYSAWSMGGMRATQSGQYEFSGVKVRDDALIGAPGDYLREPHFEGGIWRYCAAHLGAAEALYHAMLGQLTDRKRADDPSQQRRIVASAIAIESARLWLLRAAHEVEAAGAEDRKAALSLLAREATEDACRLVMENVERALGMAAHFEGSFVHRMMRDLRLFLCQAMPDAKRGKSAEALAAAAARAEQL</sequence>
<dbReference type="Proteomes" id="UP000254101">
    <property type="component" value="Unassembled WGS sequence"/>
</dbReference>
<keyword evidence="5" id="KW-0560">Oxidoreductase</keyword>
<comment type="similarity">
    <text evidence="2">Belongs to the acyl-CoA dehydrogenase family.</text>
</comment>
<accession>A0A395LKV0</accession>
<dbReference type="PANTHER" id="PTHR48083">
    <property type="entry name" value="MEDIUM-CHAIN SPECIFIC ACYL-COA DEHYDROGENASE, MITOCHONDRIAL-RELATED"/>
    <property type="match status" value="1"/>
</dbReference>
<dbReference type="InterPro" id="IPR009100">
    <property type="entry name" value="AcylCoA_DH/oxidase_NM_dom_sf"/>
</dbReference>
<dbReference type="GO" id="GO:0005737">
    <property type="term" value="C:cytoplasm"/>
    <property type="evidence" value="ECO:0007669"/>
    <property type="project" value="TreeGrafter"/>
</dbReference>
<dbReference type="PANTHER" id="PTHR48083:SF37">
    <property type="entry name" value="DEHYDROGENASE, PUTATIVE-RELATED"/>
    <property type="match status" value="1"/>
</dbReference>
<dbReference type="OrthoDB" id="2986495at2"/>
<evidence type="ECO:0000259" key="6">
    <source>
        <dbReference type="Pfam" id="PF00441"/>
    </source>
</evidence>
<feature type="domain" description="Acyl-CoA dehydrogenase/oxidase C-terminal" evidence="6">
    <location>
        <begin position="227"/>
        <end position="336"/>
    </location>
</feature>
<keyword evidence="3" id="KW-0285">Flavoprotein</keyword>
<protein>
    <submittedName>
        <fullName evidence="7">Acyl-CoA dehydrogenase</fullName>
    </submittedName>
</protein>
<dbReference type="Gene3D" id="2.40.110.10">
    <property type="entry name" value="Butyryl-CoA Dehydrogenase, subunit A, domain 2"/>
    <property type="match status" value="1"/>
</dbReference>
<dbReference type="Pfam" id="PF00441">
    <property type="entry name" value="Acyl-CoA_dh_1"/>
    <property type="match status" value="1"/>
</dbReference>
<keyword evidence="8" id="KW-1185">Reference proteome</keyword>
<gene>
    <name evidence="7" type="ORF">DL238_07410</name>
</gene>
<dbReference type="GO" id="GO:0003995">
    <property type="term" value="F:acyl-CoA dehydrogenase activity"/>
    <property type="evidence" value="ECO:0007669"/>
    <property type="project" value="TreeGrafter"/>
</dbReference>
<name>A0A395LKV0_9SPHN</name>
<evidence type="ECO:0000256" key="1">
    <source>
        <dbReference type="ARBA" id="ARBA00001974"/>
    </source>
</evidence>
<dbReference type="InterPro" id="IPR009075">
    <property type="entry name" value="AcylCo_DH/oxidase_C"/>
</dbReference>
<evidence type="ECO:0000313" key="8">
    <source>
        <dbReference type="Proteomes" id="UP000254101"/>
    </source>
</evidence>
<dbReference type="SUPFAM" id="SSF56645">
    <property type="entry name" value="Acyl-CoA dehydrogenase NM domain-like"/>
    <property type="match status" value="1"/>
</dbReference>
<comment type="cofactor">
    <cofactor evidence="1">
        <name>FAD</name>
        <dbReference type="ChEBI" id="CHEBI:57692"/>
    </cofactor>
</comment>
<dbReference type="GO" id="GO:0050660">
    <property type="term" value="F:flavin adenine dinucleotide binding"/>
    <property type="evidence" value="ECO:0007669"/>
    <property type="project" value="InterPro"/>
</dbReference>
<dbReference type="Gene3D" id="1.10.540.10">
    <property type="entry name" value="Acyl-CoA dehydrogenase/oxidase, N-terminal domain"/>
    <property type="match status" value="1"/>
</dbReference>
<dbReference type="GO" id="GO:0033539">
    <property type="term" value="P:fatty acid beta-oxidation using acyl-CoA dehydrogenase"/>
    <property type="evidence" value="ECO:0007669"/>
    <property type="project" value="TreeGrafter"/>
</dbReference>
<evidence type="ECO:0000313" key="7">
    <source>
        <dbReference type="EMBL" id="RDS77451.1"/>
    </source>
</evidence>
<comment type="caution">
    <text evidence="7">The sequence shown here is derived from an EMBL/GenBank/DDBJ whole genome shotgun (WGS) entry which is preliminary data.</text>
</comment>
<evidence type="ECO:0000256" key="3">
    <source>
        <dbReference type="ARBA" id="ARBA00022630"/>
    </source>
</evidence>
<dbReference type="InterPro" id="IPR037069">
    <property type="entry name" value="AcylCoA_DH/ox_N_sf"/>
</dbReference>
<dbReference type="AlphaFoldDB" id="A0A395LKV0"/>
<proteinExistence type="inferred from homology"/>
<dbReference type="EMBL" id="QRBB01000001">
    <property type="protein sequence ID" value="RDS77451.1"/>
    <property type="molecule type" value="Genomic_DNA"/>
</dbReference>
<keyword evidence="4" id="KW-0274">FAD</keyword>